<dbReference type="GeneID" id="89934446"/>
<reference evidence="2" key="2">
    <citation type="submission" date="2023-05" db="EMBL/GenBank/DDBJ databases">
        <authorList>
            <consortium name="Lawrence Berkeley National Laboratory"/>
            <person name="Steindorff A."/>
            <person name="Hensen N."/>
            <person name="Bonometti L."/>
            <person name="Westerberg I."/>
            <person name="Brannstrom I.O."/>
            <person name="Guillou S."/>
            <person name="Cros-Aarteil S."/>
            <person name="Calhoun S."/>
            <person name="Haridas S."/>
            <person name="Kuo A."/>
            <person name="Mondo S."/>
            <person name="Pangilinan J."/>
            <person name="Riley R."/>
            <person name="Labutti K."/>
            <person name="Andreopoulos B."/>
            <person name="Lipzen A."/>
            <person name="Chen C."/>
            <person name="Yanf M."/>
            <person name="Daum C."/>
            <person name="Ng V."/>
            <person name="Clum A."/>
            <person name="Ohm R."/>
            <person name="Martin F."/>
            <person name="Silar P."/>
            <person name="Natvig D."/>
            <person name="Lalanne C."/>
            <person name="Gautier V."/>
            <person name="Ament-Velasquez S.L."/>
            <person name="Kruys A."/>
            <person name="Hutchinson M.I."/>
            <person name="Powell A.J."/>
            <person name="Barry K."/>
            <person name="Miller A.N."/>
            <person name="Grigoriev I.V."/>
            <person name="Debuchy R."/>
            <person name="Gladieux P."/>
            <person name="Thoren M.H."/>
            <person name="Johannesson H."/>
        </authorList>
    </citation>
    <scope>NUCLEOTIDE SEQUENCE</scope>
    <source>
        <strain evidence="2">CBS 508.74</strain>
    </source>
</reference>
<evidence type="ECO:0008006" key="4">
    <source>
        <dbReference type="Google" id="ProtNLM"/>
    </source>
</evidence>
<dbReference type="Proteomes" id="UP001302812">
    <property type="component" value="Unassembled WGS sequence"/>
</dbReference>
<dbReference type="PANTHER" id="PTHR28047">
    <property type="entry name" value="PROTEIN DCG1"/>
    <property type="match status" value="1"/>
</dbReference>
<dbReference type="InterPro" id="IPR015942">
    <property type="entry name" value="Asp/Glu/hydantoin_racemase"/>
</dbReference>
<accession>A0AAN6YT75</accession>
<dbReference type="Gene3D" id="3.40.50.12500">
    <property type="match status" value="1"/>
</dbReference>
<sequence>MPRIEHRDPPEKNFHGRGGYKISNILFPLRVFLVQSSETMATNFVRRTTRILVLNPNSSASMTHGLEEAIHSMNISQSTEIYTYTAPPESPGSINDGNDLLASTDVVYKNLTSTGILKQYDAVLVACFSVHPLVSKLADFDGTFSKLAVTGIFEASILTCLSLLRPHGKWGIVTTGKFWEDHLAKGVNNFLGSDSQSENAKFAGVESTGLNAGDFHGGVDPAIVRKKLIEATRRLLARGNVECVVMGCAGMAGLEEIIRSVALQEYGRERGNQLLIVDGIRAGIRLLEQMVQNRRTFQGS</sequence>
<gene>
    <name evidence="2" type="ORF">N656DRAFT_616184</name>
</gene>
<reference evidence="2" key="1">
    <citation type="journal article" date="2023" name="Mol. Phylogenet. Evol.">
        <title>Genome-scale phylogeny and comparative genomics of the fungal order Sordariales.</title>
        <authorList>
            <person name="Hensen N."/>
            <person name="Bonometti L."/>
            <person name="Westerberg I."/>
            <person name="Brannstrom I.O."/>
            <person name="Guillou S."/>
            <person name="Cros-Aarteil S."/>
            <person name="Calhoun S."/>
            <person name="Haridas S."/>
            <person name="Kuo A."/>
            <person name="Mondo S."/>
            <person name="Pangilinan J."/>
            <person name="Riley R."/>
            <person name="LaButti K."/>
            <person name="Andreopoulos B."/>
            <person name="Lipzen A."/>
            <person name="Chen C."/>
            <person name="Yan M."/>
            <person name="Daum C."/>
            <person name="Ng V."/>
            <person name="Clum A."/>
            <person name="Steindorff A."/>
            <person name="Ohm R.A."/>
            <person name="Martin F."/>
            <person name="Silar P."/>
            <person name="Natvig D.O."/>
            <person name="Lalanne C."/>
            <person name="Gautier V."/>
            <person name="Ament-Velasquez S.L."/>
            <person name="Kruys A."/>
            <person name="Hutchinson M.I."/>
            <person name="Powell A.J."/>
            <person name="Barry K."/>
            <person name="Miller A.N."/>
            <person name="Grigoriev I.V."/>
            <person name="Debuchy R."/>
            <person name="Gladieux P."/>
            <person name="Hiltunen Thoren M."/>
            <person name="Johannesson H."/>
        </authorList>
    </citation>
    <scope>NUCLEOTIDE SEQUENCE</scope>
    <source>
        <strain evidence="2">CBS 508.74</strain>
    </source>
</reference>
<dbReference type="PANTHER" id="PTHR28047:SF5">
    <property type="entry name" value="PROTEIN DCG1"/>
    <property type="match status" value="1"/>
</dbReference>
<dbReference type="InterPro" id="IPR053714">
    <property type="entry name" value="Iso_Racemase_Enz_sf"/>
</dbReference>
<dbReference type="InterPro" id="IPR052186">
    <property type="entry name" value="Hydantoin_racemase-like"/>
</dbReference>
<comment type="caution">
    <text evidence="2">The sequence shown here is derived from an EMBL/GenBank/DDBJ whole genome shotgun (WGS) entry which is preliminary data.</text>
</comment>
<dbReference type="GO" id="GO:0047661">
    <property type="term" value="F:amino-acid racemase activity"/>
    <property type="evidence" value="ECO:0007669"/>
    <property type="project" value="InterPro"/>
</dbReference>
<dbReference type="EMBL" id="MU853339">
    <property type="protein sequence ID" value="KAK4113405.1"/>
    <property type="molecule type" value="Genomic_DNA"/>
</dbReference>
<name>A0AAN6YT75_9PEZI</name>
<keyword evidence="3" id="KW-1185">Reference proteome</keyword>
<protein>
    <recommendedName>
        <fullName evidence="4">Hydantoin racemase</fullName>
    </recommendedName>
</protein>
<proteinExistence type="inferred from homology"/>
<comment type="similarity">
    <text evidence="1">Belongs to the HyuE racemase family.</text>
</comment>
<dbReference type="RefSeq" id="XP_064670975.1">
    <property type="nucleotide sequence ID" value="XM_064810321.1"/>
</dbReference>
<dbReference type="AlphaFoldDB" id="A0AAN6YT75"/>
<dbReference type="Pfam" id="PF01177">
    <property type="entry name" value="Asp_Glu_race"/>
    <property type="match status" value="1"/>
</dbReference>
<evidence type="ECO:0000313" key="2">
    <source>
        <dbReference type="EMBL" id="KAK4113405.1"/>
    </source>
</evidence>
<evidence type="ECO:0000256" key="1">
    <source>
        <dbReference type="ARBA" id="ARBA00038414"/>
    </source>
</evidence>
<organism evidence="2 3">
    <name type="scientific">Canariomyces notabilis</name>
    <dbReference type="NCBI Taxonomy" id="2074819"/>
    <lineage>
        <taxon>Eukaryota</taxon>
        <taxon>Fungi</taxon>
        <taxon>Dikarya</taxon>
        <taxon>Ascomycota</taxon>
        <taxon>Pezizomycotina</taxon>
        <taxon>Sordariomycetes</taxon>
        <taxon>Sordariomycetidae</taxon>
        <taxon>Sordariales</taxon>
        <taxon>Chaetomiaceae</taxon>
        <taxon>Canariomyces</taxon>
    </lineage>
</organism>
<evidence type="ECO:0000313" key="3">
    <source>
        <dbReference type="Proteomes" id="UP001302812"/>
    </source>
</evidence>